<gene>
    <name evidence="2" type="ORF">H8711_13655</name>
</gene>
<keyword evidence="1" id="KW-0812">Transmembrane</keyword>
<dbReference type="RefSeq" id="WP_249283886.1">
    <property type="nucleotide sequence ID" value="NZ_JACRST010000074.1"/>
</dbReference>
<comment type="caution">
    <text evidence="2">The sequence shown here is derived from an EMBL/GenBank/DDBJ whole genome shotgun (WGS) entry which is preliminary data.</text>
</comment>
<evidence type="ECO:0000313" key="2">
    <source>
        <dbReference type="EMBL" id="MBC8547950.1"/>
    </source>
</evidence>
<protein>
    <submittedName>
        <fullName evidence="2">Uncharacterized protein</fullName>
    </submittedName>
</protein>
<name>A0A926E374_9FIRM</name>
<evidence type="ECO:0000256" key="1">
    <source>
        <dbReference type="SAM" id="Phobius"/>
    </source>
</evidence>
<keyword evidence="1" id="KW-0472">Membrane</keyword>
<dbReference type="EMBL" id="JACRST010000074">
    <property type="protein sequence ID" value="MBC8547950.1"/>
    <property type="molecule type" value="Genomic_DNA"/>
</dbReference>
<keyword evidence="3" id="KW-1185">Reference proteome</keyword>
<accession>A0A926E374</accession>
<proteinExistence type="predicted"/>
<reference evidence="2" key="1">
    <citation type="submission" date="2020-08" db="EMBL/GenBank/DDBJ databases">
        <title>Genome public.</title>
        <authorList>
            <person name="Liu C."/>
            <person name="Sun Q."/>
        </authorList>
    </citation>
    <scope>NUCLEOTIDE SEQUENCE</scope>
    <source>
        <strain evidence="2">NSJ-31</strain>
    </source>
</reference>
<keyword evidence="1" id="KW-1133">Transmembrane helix</keyword>
<dbReference type="Proteomes" id="UP000653127">
    <property type="component" value="Unassembled WGS sequence"/>
</dbReference>
<dbReference type="AlphaFoldDB" id="A0A926E374"/>
<feature type="transmembrane region" description="Helical" evidence="1">
    <location>
        <begin position="6"/>
        <end position="28"/>
    </location>
</feature>
<organism evidence="2 3">
    <name type="scientific">Ligaoa zhengdingensis</name>
    <dbReference type="NCBI Taxonomy" id="2763658"/>
    <lineage>
        <taxon>Bacteria</taxon>
        <taxon>Bacillati</taxon>
        <taxon>Bacillota</taxon>
        <taxon>Clostridia</taxon>
        <taxon>Eubacteriales</taxon>
        <taxon>Oscillospiraceae</taxon>
        <taxon>Ligaoa</taxon>
    </lineage>
</organism>
<sequence length="109" mass="12467">MIEFIARYWLEVLFGAALSLLGLAYRTLSSRFKQYMKEQDAVKLGIQALLRDRIIQTYNHYSAKGHCPIYGLENAESMYLQYHALGGNGAITKLLEALRELPTEPKEDK</sequence>
<evidence type="ECO:0000313" key="3">
    <source>
        <dbReference type="Proteomes" id="UP000653127"/>
    </source>
</evidence>